<dbReference type="Proteomes" id="UP000887013">
    <property type="component" value="Unassembled WGS sequence"/>
</dbReference>
<sequence length="102" mass="12187">MKYMWKILYYVKLSRSGATYLRTDVHILTTLSMREDHQLRQILKSLLECSKGKKKTCGLLKNLRWEVWDYRPYSSDLSPCDFHAFVTMKESFQSDDTIQITR</sequence>
<dbReference type="InterPro" id="IPR036397">
    <property type="entry name" value="RNaseH_sf"/>
</dbReference>
<protein>
    <submittedName>
        <fullName evidence="1">Uncharacterized protein</fullName>
    </submittedName>
</protein>
<dbReference type="AlphaFoldDB" id="A0A8X6N9L8"/>
<dbReference type="Gene3D" id="3.30.420.10">
    <property type="entry name" value="Ribonuclease H-like superfamily/Ribonuclease H"/>
    <property type="match status" value="1"/>
</dbReference>
<name>A0A8X6N9L8_NEPPI</name>
<comment type="caution">
    <text evidence="1">The sequence shown here is derived from an EMBL/GenBank/DDBJ whole genome shotgun (WGS) entry which is preliminary data.</text>
</comment>
<evidence type="ECO:0000313" key="2">
    <source>
        <dbReference type="Proteomes" id="UP000887013"/>
    </source>
</evidence>
<gene>
    <name evidence="1" type="ORF">NPIL_491751</name>
</gene>
<dbReference type="GO" id="GO:0003676">
    <property type="term" value="F:nucleic acid binding"/>
    <property type="evidence" value="ECO:0007669"/>
    <property type="project" value="InterPro"/>
</dbReference>
<proteinExistence type="predicted"/>
<evidence type="ECO:0000313" key="1">
    <source>
        <dbReference type="EMBL" id="GFT02254.1"/>
    </source>
</evidence>
<reference evidence="1" key="1">
    <citation type="submission" date="2020-08" db="EMBL/GenBank/DDBJ databases">
        <title>Multicomponent nature underlies the extraordinary mechanical properties of spider dragline silk.</title>
        <authorList>
            <person name="Kono N."/>
            <person name="Nakamura H."/>
            <person name="Mori M."/>
            <person name="Yoshida Y."/>
            <person name="Ohtoshi R."/>
            <person name="Malay A.D."/>
            <person name="Moran D.A.P."/>
            <person name="Tomita M."/>
            <person name="Numata K."/>
            <person name="Arakawa K."/>
        </authorList>
    </citation>
    <scope>NUCLEOTIDE SEQUENCE</scope>
</reference>
<dbReference type="EMBL" id="BMAW01102011">
    <property type="protein sequence ID" value="GFT02254.1"/>
    <property type="molecule type" value="Genomic_DNA"/>
</dbReference>
<dbReference type="OrthoDB" id="676979at2759"/>
<organism evidence="1 2">
    <name type="scientific">Nephila pilipes</name>
    <name type="common">Giant wood spider</name>
    <name type="synonym">Nephila maculata</name>
    <dbReference type="NCBI Taxonomy" id="299642"/>
    <lineage>
        <taxon>Eukaryota</taxon>
        <taxon>Metazoa</taxon>
        <taxon>Ecdysozoa</taxon>
        <taxon>Arthropoda</taxon>
        <taxon>Chelicerata</taxon>
        <taxon>Arachnida</taxon>
        <taxon>Araneae</taxon>
        <taxon>Araneomorphae</taxon>
        <taxon>Entelegynae</taxon>
        <taxon>Araneoidea</taxon>
        <taxon>Nephilidae</taxon>
        <taxon>Nephila</taxon>
    </lineage>
</organism>
<accession>A0A8X6N9L8</accession>
<keyword evidence="2" id="KW-1185">Reference proteome</keyword>